<evidence type="ECO:0000256" key="1">
    <source>
        <dbReference type="SAM" id="MobiDB-lite"/>
    </source>
</evidence>
<dbReference type="EMBL" id="ABEU02000023">
    <property type="protein sequence ID" value="PNR29122.1"/>
    <property type="molecule type" value="Genomic_DNA"/>
</dbReference>
<dbReference type="AlphaFoldDB" id="A0A2K1IIL9"/>
<dbReference type="InParanoid" id="A0A2K1IIL9"/>
<evidence type="ECO:0000313" key="4">
    <source>
        <dbReference type="Proteomes" id="UP000006727"/>
    </source>
</evidence>
<organism evidence="2">
    <name type="scientific">Physcomitrium patens</name>
    <name type="common">Spreading-leaved earth moss</name>
    <name type="synonym">Physcomitrella patens</name>
    <dbReference type="NCBI Taxonomy" id="3218"/>
    <lineage>
        <taxon>Eukaryota</taxon>
        <taxon>Viridiplantae</taxon>
        <taxon>Streptophyta</taxon>
        <taxon>Embryophyta</taxon>
        <taxon>Bryophyta</taxon>
        <taxon>Bryophytina</taxon>
        <taxon>Bryopsida</taxon>
        <taxon>Funariidae</taxon>
        <taxon>Funariales</taxon>
        <taxon>Funariaceae</taxon>
        <taxon>Physcomitrium</taxon>
    </lineage>
</organism>
<protein>
    <submittedName>
        <fullName evidence="2 3">Uncharacterized protein</fullName>
    </submittedName>
</protein>
<sequence>MEGVEMEFGGVGVADEASMLFDALVAADEGGMEGGSVGADGRRPDYLQEILEAAVLTDTAMSFNEGGHVGMSDAETMGAEGGAGVGEEAGHEHGHGHGEELEQGAVGASGLGDVGDGDGDGVRGGYGVGEGEGEGEGGAAEVERGAGEGMSLEVEGVAGGGSSVAEGVAVGKEESSTSTVVDDAEMREGAGSEGGGVGEEGGGGGEEEGGVGPSSMSEVGSEAVSVVQEDCASGRGVAGDVGVAGAGLVAADERREGGLAGTFIASVDVV</sequence>
<feature type="compositionally biased region" description="Basic and acidic residues" evidence="1">
    <location>
        <begin position="88"/>
        <end position="100"/>
    </location>
</feature>
<feature type="region of interest" description="Disordered" evidence="1">
    <location>
        <begin position="167"/>
        <end position="221"/>
    </location>
</feature>
<feature type="compositionally biased region" description="Gly residues" evidence="1">
    <location>
        <begin position="191"/>
        <end position="204"/>
    </location>
</feature>
<keyword evidence="4" id="KW-1185">Reference proteome</keyword>
<reference evidence="2 4" key="2">
    <citation type="journal article" date="2018" name="Plant J.">
        <title>The Physcomitrella patens chromosome-scale assembly reveals moss genome structure and evolution.</title>
        <authorList>
            <person name="Lang D."/>
            <person name="Ullrich K.K."/>
            <person name="Murat F."/>
            <person name="Fuchs J."/>
            <person name="Jenkins J."/>
            <person name="Haas F.B."/>
            <person name="Piednoel M."/>
            <person name="Gundlach H."/>
            <person name="Van Bel M."/>
            <person name="Meyberg R."/>
            <person name="Vives C."/>
            <person name="Morata J."/>
            <person name="Symeonidi A."/>
            <person name="Hiss M."/>
            <person name="Muchero W."/>
            <person name="Kamisugi Y."/>
            <person name="Saleh O."/>
            <person name="Blanc G."/>
            <person name="Decker E.L."/>
            <person name="van Gessel N."/>
            <person name="Grimwood J."/>
            <person name="Hayes R.D."/>
            <person name="Graham S.W."/>
            <person name="Gunter L.E."/>
            <person name="McDaniel S.F."/>
            <person name="Hoernstein S.N.W."/>
            <person name="Larsson A."/>
            <person name="Li F.W."/>
            <person name="Perroud P.F."/>
            <person name="Phillips J."/>
            <person name="Ranjan P."/>
            <person name="Rokshar D.S."/>
            <person name="Rothfels C.J."/>
            <person name="Schneider L."/>
            <person name="Shu S."/>
            <person name="Stevenson D.W."/>
            <person name="Thummler F."/>
            <person name="Tillich M."/>
            <person name="Villarreal Aguilar J.C."/>
            <person name="Widiez T."/>
            <person name="Wong G.K."/>
            <person name="Wymore A."/>
            <person name="Zhang Y."/>
            <person name="Zimmer A.D."/>
            <person name="Quatrano R.S."/>
            <person name="Mayer K.F.X."/>
            <person name="Goodstein D."/>
            <person name="Casacuberta J.M."/>
            <person name="Vandepoele K."/>
            <person name="Reski R."/>
            <person name="Cuming A.C."/>
            <person name="Tuskan G.A."/>
            <person name="Maumus F."/>
            <person name="Salse J."/>
            <person name="Schmutz J."/>
            <person name="Rensing S.A."/>
        </authorList>
    </citation>
    <scope>NUCLEOTIDE SEQUENCE [LARGE SCALE GENOMIC DNA]</scope>
    <source>
        <strain evidence="3 4">cv. Gransden 2004</strain>
    </source>
</reference>
<dbReference type="PaxDb" id="3218-PP1S10_122V6.1"/>
<feature type="region of interest" description="Disordered" evidence="1">
    <location>
        <begin position="79"/>
        <end position="140"/>
    </location>
</feature>
<dbReference type="EnsemblPlants" id="Pp3c23_9190V3.3">
    <property type="protein sequence ID" value="PAC:32951224.CDS.1"/>
    <property type="gene ID" value="Pp3c23_9190"/>
</dbReference>
<reference evidence="3" key="3">
    <citation type="submission" date="2020-12" db="UniProtKB">
        <authorList>
            <consortium name="EnsemblPlants"/>
        </authorList>
    </citation>
    <scope>IDENTIFICATION</scope>
</reference>
<dbReference type="Gramene" id="Pp3c23_9190V3.1">
    <property type="protein sequence ID" value="PAC:32951223.CDS.1"/>
    <property type="gene ID" value="Pp3c23_9190"/>
</dbReference>
<accession>A0A2K1IIL9</accession>
<reference evidence="2 4" key="1">
    <citation type="journal article" date="2008" name="Science">
        <title>The Physcomitrella genome reveals evolutionary insights into the conquest of land by plants.</title>
        <authorList>
            <person name="Rensing S."/>
            <person name="Lang D."/>
            <person name="Zimmer A."/>
            <person name="Terry A."/>
            <person name="Salamov A."/>
            <person name="Shapiro H."/>
            <person name="Nishiyama T."/>
            <person name="Perroud P.-F."/>
            <person name="Lindquist E."/>
            <person name="Kamisugi Y."/>
            <person name="Tanahashi T."/>
            <person name="Sakakibara K."/>
            <person name="Fujita T."/>
            <person name="Oishi K."/>
            <person name="Shin-I T."/>
            <person name="Kuroki Y."/>
            <person name="Toyoda A."/>
            <person name="Suzuki Y."/>
            <person name="Hashimoto A."/>
            <person name="Yamaguchi K."/>
            <person name="Sugano A."/>
            <person name="Kohara Y."/>
            <person name="Fujiyama A."/>
            <person name="Anterola A."/>
            <person name="Aoki S."/>
            <person name="Ashton N."/>
            <person name="Barbazuk W.B."/>
            <person name="Barker E."/>
            <person name="Bennetzen J."/>
            <person name="Bezanilla M."/>
            <person name="Blankenship R."/>
            <person name="Cho S.H."/>
            <person name="Dutcher S."/>
            <person name="Estelle M."/>
            <person name="Fawcett J.A."/>
            <person name="Gundlach H."/>
            <person name="Hanada K."/>
            <person name="Heyl A."/>
            <person name="Hicks K.A."/>
            <person name="Hugh J."/>
            <person name="Lohr M."/>
            <person name="Mayer K."/>
            <person name="Melkozernov A."/>
            <person name="Murata T."/>
            <person name="Nelson D."/>
            <person name="Pils B."/>
            <person name="Prigge M."/>
            <person name="Reiss B."/>
            <person name="Renner T."/>
            <person name="Rombauts S."/>
            <person name="Rushton P."/>
            <person name="Sanderfoot A."/>
            <person name="Schween G."/>
            <person name="Shiu S.-H."/>
            <person name="Stueber K."/>
            <person name="Theodoulou F.L."/>
            <person name="Tu H."/>
            <person name="Van de Peer Y."/>
            <person name="Verrier P.J."/>
            <person name="Waters E."/>
            <person name="Wood A."/>
            <person name="Yang L."/>
            <person name="Cove D."/>
            <person name="Cuming A."/>
            <person name="Hasebe M."/>
            <person name="Lucas S."/>
            <person name="Mishler D.B."/>
            <person name="Reski R."/>
            <person name="Grigoriev I."/>
            <person name="Quatrano R.S."/>
            <person name="Boore J.L."/>
        </authorList>
    </citation>
    <scope>NUCLEOTIDE SEQUENCE [LARGE SCALE GENOMIC DNA]</scope>
    <source>
        <strain evidence="3 4">cv. Gransden 2004</strain>
    </source>
</reference>
<dbReference type="Gramene" id="Pp3c23_9190V3.3">
    <property type="protein sequence ID" value="PAC:32951224.CDS.1"/>
    <property type="gene ID" value="Pp3c23_9190"/>
</dbReference>
<dbReference type="EnsemblPlants" id="Pp3c23_9190V3.1">
    <property type="protein sequence ID" value="PAC:32951223.CDS.1"/>
    <property type="gene ID" value="Pp3c23_9190"/>
</dbReference>
<name>A0A2K1IIL9_PHYPA</name>
<evidence type="ECO:0000313" key="2">
    <source>
        <dbReference type="EMBL" id="PNR29122.1"/>
    </source>
</evidence>
<proteinExistence type="predicted"/>
<evidence type="ECO:0000313" key="3">
    <source>
        <dbReference type="EnsemblPlants" id="PAC:32951223.CDS.1"/>
    </source>
</evidence>
<gene>
    <name evidence="2" type="ORF">PHYPA_027814</name>
</gene>
<dbReference type="Proteomes" id="UP000006727">
    <property type="component" value="Chromosome 23"/>
</dbReference>